<dbReference type="OMA" id="STEFYDI"/>
<name>A0A1G4M7L3_LACFM</name>
<dbReference type="EMBL" id="LT598489">
    <property type="protein sequence ID" value="SCV99794.1"/>
    <property type="molecule type" value="Genomic_DNA"/>
</dbReference>
<dbReference type="Proteomes" id="UP000190831">
    <property type="component" value="Chromosome B"/>
</dbReference>
<dbReference type="AlphaFoldDB" id="A0A1G4M7L3"/>
<dbReference type="GO" id="GO:0005768">
    <property type="term" value="C:endosome"/>
    <property type="evidence" value="ECO:0007669"/>
    <property type="project" value="TreeGrafter"/>
</dbReference>
<dbReference type="SMART" id="SM00273">
    <property type="entry name" value="ENTH"/>
    <property type="match status" value="1"/>
</dbReference>
<feature type="compositionally biased region" description="Basic and acidic residues" evidence="7">
    <location>
        <begin position="156"/>
        <end position="189"/>
    </location>
</feature>
<dbReference type="Gene3D" id="1.25.40.90">
    <property type="match status" value="1"/>
</dbReference>
<dbReference type="PANTHER" id="PTHR12276:SF110">
    <property type="entry name" value="EPSIN-1-RELATED"/>
    <property type="match status" value="1"/>
</dbReference>
<feature type="domain" description="ENTH" evidence="8">
    <location>
        <begin position="11"/>
        <end position="143"/>
    </location>
</feature>
<feature type="compositionally biased region" description="Low complexity" evidence="7">
    <location>
        <begin position="454"/>
        <end position="469"/>
    </location>
</feature>
<protein>
    <submittedName>
        <fullName evidence="9">LAFE_0B02652g1_1</fullName>
    </submittedName>
</protein>
<dbReference type="GO" id="GO:0006897">
    <property type="term" value="P:endocytosis"/>
    <property type="evidence" value="ECO:0007669"/>
    <property type="project" value="TreeGrafter"/>
</dbReference>
<evidence type="ECO:0000256" key="6">
    <source>
        <dbReference type="ARBA" id="ARBA00023121"/>
    </source>
</evidence>
<keyword evidence="10" id="KW-1185">Reference proteome</keyword>
<evidence type="ECO:0000256" key="3">
    <source>
        <dbReference type="ARBA" id="ARBA00010130"/>
    </source>
</evidence>
<evidence type="ECO:0000256" key="2">
    <source>
        <dbReference type="ARBA" id="ARBA00004496"/>
    </source>
</evidence>
<evidence type="ECO:0000256" key="1">
    <source>
        <dbReference type="ARBA" id="ARBA00004170"/>
    </source>
</evidence>
<dbReference type="OrthoDB" id="4033880at2759"/>
<reference evidence="10" key="1">
    <citation type="submission" date="2016-03" db="EMBL/GenBank/DDBJ databases">
        <authorList>
            <person name="Devillers H."/>
        </authorList>
    </citation>
    <scope>NUCLEOTIDE SEQUENCE [LARGE SCALE GENOMIC DNA]</scope>
</reference>
<dbReference type="CDD" id="cd16991">
    <property type="entry name" value="ENTH_Ent1_Ent2"/>
    <property type="match status" value="1"/>
</dbReference>
<feature type="compositionally biased region" description="Basic residues" evidence="7">
    <location>
        <begin position="146"/>
        <end position="155"/>
    </location>
</feature>
<dbReference type="InterPro" id="IPR013809">
    <property type="entry name" value="ENTH"/>
</dbReference>
<dbReference type="GO" id="GO:0005886">
    <property type="term" value="C:plasma membrane"/>
    <property type="evidence" value="ECO:0007669"/>
    <property type="project" value="TreeGrafter"/>
</dbReference>
<dbReference type="PROSITE" id="PS50330">
    <property type="entry name" value="UIM"/>
    <property type="match status" value="2"/>
</dbReference>
<feature type="region of interest" description="Disordered" evidence="7">
    <location>
        <begin position="446"/>
        <end position="475"/>
    </location>
</feature>
<evidence type="ECO:0000256" key="7">
    <source>
        <dbReference type="SAM" id="MobiDB-lite"/>
    </source>
</evidence>
<organism evidence="9 10">
    <name type="scientific">Lachancea fermentati</name>
    <name type="common">Zygosaccharomyces fermentati</name>
    <dbReference type="NCBI Taxonomy" id="4955"/>
    <lineage>
        <taxon>Eukaryota</taxon>
        <taxon>Fungi</taxon>
        <taxon>Dikarya</taxon>
        <taxon>Ascomycota</taxon>
        <taxon>Saccharomycotina</taxon>
        <taxon>Saccharomycetes</taxon>
        <taxon>Saccharomycetales</taxon>
        <taxon>Saccharomycetaceae</taxon>
        <taxon>Lachancea</taxon>
    </lineage>
</organism>
<dbReference type="GO" id="GO:0005543">
    <property type="term" value="F:phospholipid binding"/>
    <property type="evidence" value="ECO:0007669"/>
    <property type="project" value="TreeGrafter"/>
</dbReference>
<sequence length="475" mass="53777">MSKALIRKAKNVVNGYSSMQVLVREATSNDPNGPSLDLMDEISERSYDSVEFFELMDMLDKRLNDKGKNWRHVAKSLTVLDYLVRSGSENCVLWCKENLYVIKTLREFMHEDELGNDQGQIVRVKAKELTSLLLDEERLREEREMRRKKRKSRRRRDPDTFDDDLQRALEESRLTAEQEEQERRMRMGEMADDEDDLQTALQLSKEEEELRRLRELQQQQQLQQAQAQMFPQQQQAMYYDIFGNPISAEEYMQYQQQLAEQQYQQQQYQQLAQQQALAAQQQYLAEQQALAQQQAFAQQQYMQQQFTQQPLATGSNNPFALGSQGKTGNAAPKPAATSPAISAPAPAPAPAVSSPQKPLTQTRTGNQSITDKYSALNTLLATGTGIDTFGNTGDTRVPAQHTKTGNFINSQGTGYRQVGDQPKHNPFLGTQYTGLPSSSIVPSYTGYGFGNQGGQTQQSNNQQNNADQGFSLIDL</sequence>
<feature type="compositionally biased region" description="Polar residues" evidence="7">
    <location>
        <begin position="401"/>
        <end position="414"/>
    </location>
</feature>
<comment type="similarity">
    <text evidence="3">Belongs to the epsin family.</text>
</comment>
<dbReference type="FunFam" id="1.25.40.90:FF:000006">
    <property type="entry name" value="Clathrin interactor 1"/>
    <property type="match status" value="1"/>
</dbReference>
<proteinExistence type="inferred from homology"/>
<dbReference type="InterPro" id="IPR008942">
    <property type="entry name" value="ENTH_VHS"/>
</dbReference>
<gene>
    <name evidence="9" type="ORF">LAFE_0B02652G</name>
</gene>
<evidence type="ECO:0000313" key="9">
    <source>
        <dbReference type="EMBL" id="SCV99794.1"/>
    </source>
</evidence>
<dbReference type="STRING" id="4955.A0A1G4M7L3"/>
<feature type="region of interest" description="Disordered" evidence="7">
    <location>
        <begin position="385"/>
        <end position="434"/>
    </location>
</feature>
<keyword evidence="5" id="KW-0597">Phosphoprotein</keyword>
<dbReference type="GO" id="GO:0030125">
    <property type="term" value="C:clathrin vesicle coat"/>
    <property type="evidence" value="ECO:0007669"/>
    <property type="project" value="TreeGrafter"/>
</dbReference>
<evidence type="ECO:0000313" key="10">
    <source>
        <dbReference type="Proteomes" id="UP000190831"/>
    </source>
</evidence>
<dbReference type="GO" id="GO:0030276">
    <property type="term" value="F:clathrin binding"/>
    <property type="evidence" value="ECO:0007669"/>
    <property type="project" value="TreeGrafter"/>
</dbReference>
<dbReference type="SMART" id="SM00726">
    <property type="entry name" value="UIM"/>
    <property type="match status" value="2"/>
</dbReference>
<dbReference type="GO" id="GO:0007015">
    <property type="term" value="P:actin filament organization"/>
    <property type="evidence" value="ECO:0007669"/>
    <property type="project" value="TreeGrafter"/>
</dbReference>
<evidence type="ECO:0000256" key="4">
    <source>
        <dbReference type="ARBA" id="ARBA00022490"/>
    </source>
</evidence>
<evidence type="ECO:0000256" key="5">
    <source>
        <dbReference type="ARBA" id="ARBA00022553"/>
    </source>
</evidence>
<evidence type="ECO:0000259" key="8">
    <source>
        <dbReference type="PROSITE" id="PS50942"/>
    </source>
</evidence>
<comment type="subcellular location">
    <subcellularLocation>
        <location evidence="2">Cytoplasm</location>
    </subcellularLocation>
    <subcellularLocation>
        <location evidence="1">Membrane</location>
        <topology evidence="1">Peripheral membrane protein</topology>
    </subcellularLocation>
</comment>
<feature type="compositionally biased region" description="Low complexity" evidence="7">
    <location>
        <begin position="330"/>
        <end position="355"/>
    </location>
</feature>
<keyword evidence="4" id="KW-0963">Cytoplasm</keyword>
<dbReference type="PANTHER" id="PTHR12276">
    <property type="entry name" value="EPSIN/ENT-RELATED"/>
    <property type="match status" value="1"/>
</dbReference>
<feature type="region of interest" description="Disordered" evidence="7">
    <location>
        <begin position="312"/>
        <end position="369"/>
    </location>
</feature>
<dbReference type="PROSITE" id="PS50942">
    <property type="entry name" value="ENTH"/>
    <property type="match status" value="1"/>
</dbReference>
<dbReference type="SUPFAM" id="SSF48464">
    <property type="entry name" value="ENTH/VHS domain"/>
    <property type="match status" value="1"/>
</dbReference>
<accession>A0A1G4M7L3</accession>
<feature type="compositionally biased region" description="Polar residues" evidence="7">
    <location>
        <begin position="356"/>
        <end position="369"/>
    </location>
</feature>
<dbReference type="InterPro" id="IPR003903">
    <property type="entry name" value="UIM_dom"/>
</dbReference>
<dbReference type="Pfam" id="PF01417">
    <property type="entry name" value="ENTH"/>
    <property type="match status" value="1"/>
</dbReference>
<feature type="region of interest" description="Disordered" evidence="7">
    <location>
        <begin position="144"/>
        <end position="197"/>
    </location>
</feature>
<keyword evidence="6" id="KW-0446">Lipid-binding</keyword>